<evidence type="ECO:0008006" key="9">
    <source>
        <dbReference type="Google" id="ProtNLM"/>
    </source>
</evidence>
<reference evidence="7 8" key="1">
    <citation type="submission" date="2022-01" db="EMBL/GenBank/DDBJ databases">
        <title>Desulfofustis limnae sp. nov., a novel mesophilic sulfate-reducing bacterium isolated from marsh soil.</title>
        <authorList>
            <person name="Watanabe M."/>
            <person name="Takahashi A."/>
            <person name="Kojima H."/>
            <person name="Fukui M."/>
        </authorList>
    </citation>
    <scope>NUCLEOTIDE SEQUENCE [LARGE SCALE GENOMIC DNA]</scope>
    <source>
        <strain evidence="7 8">PPLL</strain>
    </source>
</reference>
<dbReference type="PANTHER" id="PTHR43090:SF2">
    <property type="entry name" value="1-(5-PHOSPHORIBOSYL)-5-[(5-PHOSPHORIBOSYLAMINO)METHYLIDENEAMINO] IMIDAZOLE-4-CARBOXAMIDE ISOMERASE"/>
    <property type="match status" value="1"/>
</dbReference>
<dbReference type="InterPro" id="IPR011858">
    <property type="entry name" value="His6/HISN3"/>
</dbReference>
<organism evidence="7 8">
    <name type="scientific">Desulfofustis limnaeus</name>
    <dbReference type="NCBI Taxonomy" id="2740163"/>
    <lineage>
        <taxon>Bacteria</taxon>
        <taxon>Pseudomonadati</taxon>
        <taxon>Thermodesulfobacteriota</taxon>
        <taxon>Desulfobulbia</taxon>
        <taxon>Desulfobulbales</taxon>
        <taxon>Desulfocapsaceae</taxon>
        <taxon>Desulfofustis</taxon>
    </lineage>
</organism>
<name>A0ABM7WAZ7_9BACT</name>
<keyword evidence="2 6" id="KW-0028">Amino-acid biosynthesis</keyword>
<dbReference type="Pfam" id="PF00977">
    <property type="entry name" value="His_biosynth"/>
    <property type="match status" value="1"/>
</dbReference>
<evidence type="ECO:0000256" key="1">
    <source>
        <dbReference type="ARBA" id="ARBA00009667"/>
    </source>
</evidence>
<dbReference type="CDD" id="cd04723">
    <property type="entry name" value="HisA_HisF"/>
    <property type="match status" value="1"/>
</dbReference>
<dbReference type="Proteomes" id="UP000830055">
    <property type="component" value="Chromosome"/>
</dbReference>
<dbReference type="NCBIfam" id="TIGR02129">
    <property type="entry name" value="hisA_euk"/>
    <property type="match status" value="1"/>
</dbReference>
<dbReference type="RefSeq" id="WP_284151544.1">
    <property type="nucleotide sequence ID" value="NZ_AP025516.1"/>
</dbReference>
<dbReference type="EMBL" id="AP025516">
    <property type="protein sequence ID" value="BDD88157.1"/>
    <property type="molecule type" value="Genomic_DNA"/>
</dbReference>
<dbReference type="InterPro" id="IPR011060">
    <property type="entry name" value="RibuloseP-bd_barrel"/>
</dbReference>
<evidence type="ECO:0000256" key="5">
    <source>
        <dbReference type="ARBA" id="ARBA00029440"/>
    </source>
</evidence>
<gene>
    <name evidence="7" type="ORF">DPPLL_25220</name>
</gene>
<accession>A0ABM7WAZ7</accession>
<dbReference type="SUPFAM" id="SSF51366">
    <property type="entry name" value="Ribulose-phoshate binding barrel"/>
    <property type="match status" value="1"/>
</dbReference>
<dbReference type="InterPro" id="IPR013785">
    <property type="entry name" value="Aldolase_TIM"/>
</dbReference>
<comment type="pathway">
    <text evidence="5">Amino-acid biosynthesis.</text>
</comment>
<evidence type="ECO:0000256" key="6">
    <source>
        <dbReference type="RuleBase" id="RU003657"/>
    </source>
</evidence>
<evidence type="ECO:0000256" key="3">
    <source>
        <dbReference type="ARBA" id="ARBA00023102"/>
    </source>
</evidence>
<sequence>MRIRPCIDLHNGVVKQIVGSTLRDDDPAHLQTNFVADRPASWFAHLYRRDGLAGGHVIMLGPGNEAAATEALAAWPGGLQIGGGITVENAADWLERGASHVIVTSWVFSQGRLDRQRLAGLSAAVGRERLVLDLSCRRRGEDYYIVTDRWQRFTDIRITAEELQELAGYCAEFLVHAADVEGRCQGVDANLLRILAEASPLVTTYAGGIRNLEDLELIRHMADGRLDATVGSALDIFGGTSLAYADVVSFHHRLQVSP</sequence>
<dbReference type="InterPro" id="IPR044524">
    <property type="entry name" value="Isoase_HisA-like"/>
</dbReference>
<dbReference type="Gene3D" id="3.20.20.70">
    <property type="entry name" value="Aldolase class I"/>
    <property type="match status" value="1"/>
</dbReference>
<keyword evidence="8" id="KW-1185">Reference proteome</keyword>
<protein>
    <recommendedName>
        <fullName evidence="9">5-proFAR isomerase</fullName>
    </recommendedName>
</protein>
<comment type="similarity">
    <text evidence="1 6">Belongs to the HisA/HisF family.</text>
</comment>
<dbReference type="InterPro" id="IPR006062">
    <property type="entry name" value="His_biosynth"/>
</dbReference>
<dbReference type="PANTHER" id="PTHR43090">
    <property type="entry name" value="1-(5-PHOSPHORIBOSYL)-5-[(5-PHOSPHORIBOSYLAMINO)METHYLIDENEAMINO] IMIDAZOLE-4-CARBOXAMIDE ISOMERASE"/>
    <property type="match status" value="1"/>
</dbReference>
<proteinExistence type="inferred from homology"/>
<evidence type="ECO:0000313" key="8">
    <source>
        <dbReference type="Proteomes" id="UP000830055"/>
    </source>
</evidence>
<evidence type="ECO:0000256" key="2">
    <source>
        <dbReference type="ARBA" id="ARBA00022605"/>
    </source>
</evidence>
<evidence type="ECO:0000256" key="4">
    <source>
        <dbReference type="ARBA" id="ARBA00023235"/>
    </source>
</evidence>
<keyword evidence="4" id="KW-0413">Isomerase</keyword>
<keyword evidence="3 6" id="KW-0368">Histidine biosynthesis</keyword>
<evidence type="ECO:0000313" key="7">
    <source>
        <dbReference type="EMBL" id="BDD88157.1"/>
    </source>
</evidence>